<sequence length="121" mass="13295">MSNKLPPVDDFEKILNELDSELDNIQKCAQEILQKVDNSFSYPYPINSVTNELNVLLSATQHFEKKAKNSGVTSLTIIPNTTASTDSGKLNIMIEEKNVAVDNLNQESKRIADNAKAALSG</sequence>
<evidence type="ECO:0000313" key="3">
    <source>
        <dbReference type="Proteomes" id="UP000615446"/>
    </source>
</evidence>
<evidence type="ECO:0000256" key="1">
    <source>
        <dbReference type="SAM" id="Coils"/>
    </source>
</evidence>
<dbReference type="EMBL" id="BLAL01000011">
    <property type="protein sequence ID" value="GES74236.1"/>
    <property type="molecule type" value="Genomic_DNA"/>
</dbReference>
<keyword evidence="1" id="KW-0175">Coiled coil</keyword>
<dbReference type="Proteomes" id="UP000615446">
    <property type="component" value="Unassembled WGS sequence"/>
</dbReference>
<dbReference type="AlphaFoldDB" id="A0A8H3KWG3"/>
<dbReference type="OrthoDB" id="2368473at2759"/>
<reference evidence="2" key="1">
    <citation type="submission" date="2019-10" db="EMBL/GenBank/DDBJ databases">
        <title>Conservation and host-specific expression of non-tandemly repeated heterogenous ribosome RNA gene in arbuscular mycorrhizal fungi.</title>
        <authorList>
            <person name="Maeda T."/>
            <person name="Kobayashi Y."/>
            <person name="Nakagawa T."/>
            <person name="Ezawa T."/>
            <person name="Yamaguchi K."/>
            <person name="Bino T."/>
            <person name="Nishimoto Y."/>
            <person name="Shigenobu S."/>
            <person name="Kawaguchi M."/>
        </authorList>
    </citation>
    <scope>NUCLEOTIDE SEQUENCE</scope>
    <source>
        <strain evidence="2">HR1</strain>
    </source>
</reference>
<evidence type="ECO:0000313" key="2">
    <source>
        <dbReference type="EMBL" id="GES74236.1"/>
    </source>
</evidence>
<accession>A0A8H3KWG3</accession>
<name>A0A8H3KWG3_9GLOM</name>
<organism evidence="2 3">
    <name type="scientific">Rhizophagus clarus</name>
    <dbReference type="NCBI Taxonomy" id="94130"/>
    <lineage>
        <taxon>Eukaryota</taxon>
        <taxon>Fungi</taxon>
        <taxon>Fungi incertae sedis</taxon>
        <taxon>Mucoromycota</taxon>
        <taxon>Glomeromycotina</taxon>
        <taxon>Glomeromycetes</taxon>
        <taxon>Glomerales</taxon>
        <taxon>Glomeraceae</taxon>
        <taxon>Rhizophagus</taxon>
    </lineage>
</organism>
<evidence type="ECO:0008006" key="4">
    <source>
        <dbReference type="Google" id="ProtNLM"/>
    </source>
</evidence>
<comment type="caution">
    <text evidence="2">The sequence shown here is derived from an EMBL/GenBank/DDBJ whole genome shotgun (WGS) entry which is preliminary data.</text>
</comment>
<feature type="coiled-coil region" evidence="1">
    <location>
        <begin position="8"/>
        <end position="35"/>
    </location>
</feature>
<gene>
    <name evidence="2" type="ORF">RCL2_000173000</name>
</gene>
<proteinExistence type="predicted"/>
<protein>
    <recommendedName>
        <fullName evidence="4">Mediator of RNA polymerase II transcription subunit 11</fullName>
    </recommendedName>
</protein>